<dbReference type="InterPro" id="IPR001431">
    <property type="entry name" value="Pept_M16_Zn_BS"/>
</dbReference>
<dbReference type="Pfam" id="PF16187">
    <property type="entry name" value="Peptidase_M16_M"/>
    <property type="match status" value="1"/>
</dbReference>
<dbReference type="GO" id="GO:0004222">
    <property type="term" value="F:metalloendopeptidase activity"/>
    <property type="evidence" value="ECO:0007669"/>
    <property type="project" value="InterPro"/>
</dbReference>
<dbReference type="PROSITE" id="PS00143">
    <property type="entry name" value="INSULINASE"/>
    <property type="match status" value="1"/>
</dbReference>
<evidence type="ECO:0000259" key="10">
    <source>
        <dbReference type="Pfam" id="PF05193"/>
    </source>
</evidence>
<dbReference type="Pfam" id="PF22456">
    <property type="entry name" value="PqqF-like_C_4"/>
    <property type="match status" value="1"/>
</dbReference>
<dbReference type="Pfam" id="PF00675">
    <property type="entry name" value="Peptidase_M16"/>
    <property type="match status" value="1"/>
</dbReference>
<evidence type="ECO:0000256" key="7">
    <source>
        <dbReference type="RuleBase" id="RU004447"/>
    </source>
</evidence>
<evidence type="ECO:0000256" key="1">
    <source>
        <dbReference type="ARBA" id="ARBA00007261"/>
    </source>
</evidence>
<dbReference type="EMBL" id="OZ034838">
    <property type="protein sequence ID" value="CAL1679209.1"/>
    <property type="molecule type" value="Genomic_DNA"/>
</dbReference>
<name>A0AAV2NGF3_9HYME</name>
<organism evidence="13 14">
    <name type="scientific">Lasius platythorax</name>
    <dbReference type="NCBI Taxonomy" id="488582"/>
    <lineage>
        <taxon>Eukaryota</taxon>
        <taxon>Metazoa</taxon>
        <taxon>Ecdysozoa</taxon>
        <taxon>Arthropoda</taxon>
        <taxon>Hexapoda</taxon>
        <taxon>Insecta</taxon>
        <taxon>Pterygota</taxon>
        <taxon>Neoptera</taxon>
        <taxon>Endopterygota</taxon>
        <taxon>Hymenoptera</taxon>
        <taxon>Apocrita</taxon>
        <taxon>Aculeata</taxon>
        <taxon>Formicoidea</taxon>
        <taxon>Formicidae</taxon>
        <taxon>Formicinae</taxon>
        <taxon>Lasius</taxon>
        <taxon>Lasius</taxon>
    </lineage>
</organism>
<feature type="compositionally biased region" description="Basic and acidic residues" evidence="8">
    <location>
        <begin position="7"/>
        <end position="17"/>
    </location>
</feature>
<feature type="domain" description="Peptidase M16 middle/third" evidence="11">
    <location>
        <begin position="475"/>
        <end position="748"/>
    </location>
</feature>
<feature type="domain" description="Coenzyme PQQ synthesis protein F-like C-terminal lobe" evidence="12">
    <location>
        <begin position="853"/>
        <end position="954"/>
    </location>
</feature>
<proteinExistence type="inferred from homology"/>
<evidence type="ECO:0000259" key="9">
    <source>
        <dbReference type="Pfam" id="PF00675"/>
    </source>
</evidence>
<evidence type="ECO:0000259" key="11">
    <source>
        <dbReference type="Pfam" id="PF16187"/>
    </source>
</evidence>
<evidence type="ECO:0000259" key="12">
    <source>
        <dbReference type="Pfam" id="PF22456"/>
    </source>
</evidence>
<dbReference type="InterPro" id="IPR050626">
    <property type="entry name" value="Peptidase_M16"/>
</dbReference>
<evidence type="ECO:0000256" key="3">
    <source>
        <dbReference type="ARBA" id="ARBA00022723"/>
    </source>
</evidence>
<keyword evidence="3" id="KW-0479">Metal-binding</keyword>
<evidence type="ECO:0000313" key="14">
    <source>
        <dbReference type="Proteomes" id="UP001497644"/>
    </source>
</evidence>
<gene>
    <name evidence="13" type="ORF">LPLAT_LOCUS4932</name>
</gene>
<feature type="compositionally biased region" description="Polar residues" evidence="8">
    <location>
        <begin position="53"/>
        <end position="70"/>
    </location>
</feature>
<evidence type="ECO:0000256" key="6">
    <source>
        <dbReference type="ARBA" id="ARBA00023049"/>
    </source>
</evidence>
<dbReference type="InterPro" id="IPR032632">
    <property type="entry name" value="Peptidase_M16_M"/>
</dbReference>
<dbReference type="PANTHER" id="PTHR43690:SF18">
    <property type="entry name" value="INSULIN-DEGRADING ENZYME-RELATED"/>
    <property type="match status" value="1"/>
</dbReference>
<keyword evidence="5" id="KW-0862">Zinc</keyword>
<keyword evidence="4" id="KW-0378">Hydrolase</keyword>
<dbReference type="InterPro" id="IPR007863">
    <property type="entry name" value="Peptidase_M16_C"/>
</dbReference>
<dbReference type="GO" id="GO:0005737">
    <property type="term" value="C:cytoplasm"/>
    <property type="evidence" value="ECO:0007669"/>
    <property type="project" value="UniProtKB-ARBA"/>
</dbReference>
<dbReference type="SUPFAM" id="SSF63411">
    <property type="entry name" value="LuxS/MPP-like metallohydrolase"/>
    <property type="match status" value="4"/>
</dbReference>
<feature type="domain" description="Peptidase M16 C-terminal" evidence="10">
    <location>
        <begin position="273"/>
        <end position="456"/>
    </location>
</feature>
<feature type="region of interest" description="Disordered" evidence="8">
    <location>
        <begin position="1"/>
        <end position="31"/>
    </location>
</feature>
<comment type="similarity">
    <text evidence="1 7">Belongs to the peptidase M16 family.</text>
</comment>
<dbReference type="InterPro" id="IPR011765">
    <property type="entry name" value="Pept_M16_N"/>
</dbReference>
<reference evidence="13" key="1">
    <citation type="submission" date="2024-04" db="EMBL/GenBank/DDBJ databases">
        <authorList>
            <consortium name="Molecular Ecology Group"/>
        </authorList>
    </citation>
    <scope>NUCLEOTIDE SEQUENCE</scope>
</reference>
<feature type="region of interest" description="Disordered" evidence="8">
    <location>
        <begin position="53"/>
        <end position="102"/>
    </location>
</feature>
<evidence type="ECO:0008006" key="15">
    <source>
        <dbReference type="Google" id="ProtNLM"/>
    </source>
</evidence>
<accession>A0AAV2NGF3</accession>
<protein>
    <recommendedName>
        <fullName evidence="15">Nardilysin</fullName>
    </recommendedName>
</protein>
<dbReference type="Proteomes" id="UP001497644">
    <property type="component" value="Chromosome 15"/>
</dbReference>
<feature type="domain" description="Peptidase M16 N-terminal" evidence="9">
    <location>
        <begin position="122"/>
        <end position="252"/>
    </location>
</feature>
<dbReference type="PANTHER" id="PTHR43690">
    <property type="entry name" value="NARDILYSIN"/>
    <property type="match status" value="1"/>
</dbReference>
<sequence length="1075" mass="125814">MPGTKHTCIDDERRQVEYLETPVKSGNDTKEYRVIKLQNGLTALLISDVNSETCASQDNDQDKATASSEPETNDKNNNDDFDEEDDEDENENTSDKYDEENSFSVTKRIKRNKKKILINNLRAACGLCVGVGAFSDPLEIPGMAHFLEHMVFMGSEKYPQENDFHVFLNKHDGTTNGKTGYEHTTFYFDVHNKHLLPTLDRFAQFFIKPLMKKDAITREREAVESEFQFAMLNDNNRKNQLISSFARADHPVSKFTWGNLITLRDNVDDDKLYTELHKFRDRHYSAHRMKLAIQARLSLDTLEEYVTTCFADVPSNGLPPDDFTEFKGGISFDTPAFRRMYKVKLAKDVNQLQVTWAMPSLLDFYKSKAYQYISSSFGNQENGSLISYLRKKLWGFDMFIEKSESDFEHSSMYALLKLIVQLTDEGQKHLEEVLNAIFSFINLLRMEGAQKKIYNEIYKIGENKSIFTDEETLTNYALVKDLCRNMHYCATRDYIIGDELYMEDNAEAIQMCLDYLRPENANIMIFDEKFNAELDKMEPWFKTRYTDVEIQRDWIERWKTIEPFPDFHMPVTNIFLTSDFTLIPMSKDIPKYPVKIHSDTISEIWYRPDPKFGMRECYMNFHFITSVRHESLENAALTALYCSVLNQLLVEDIYSANAAEYDCEIFESDRGIQITLNGYNEKLPLLLFTVAKYMVDCPNLVTKELFEVMKEQQLKTLYNTFITPRELIRDVKLYILKYIHYTYVKMYTALCDVNFETFQIFIKSFNDRLYIQCLVQGNMSQNAVLENVRRCIEIINCKSLFPSMKPQIRIMQIRLGTYYCKLRNMDRTDVNSVVTNYYQTEVTSIELQMLLQLLEMVMLEPLISQFRSEEQLGYEVICFGIKLWGILGYCISIQTQADKYTTEHVDQRIEDFLKSFNKILEDLSEKDLDVVKEGLKQKKQCADINLQSEVRRNWNEIISCEYMFDRREKEVIAIKDIKINDLREWVAKHMLNGSNFRKLSIQVVGRGSKENTVNESINIAEDCNKTQYSLEYITKQNKETHDYFITDVEDYKNGLCIYPVSEGIKPYNVPIIMEI</sequence>
<dbReference type="InterPro" id="IPR011249">
    <property type="entry name" value="Metalloenz_LuxS/M16"/>
</dbReference>
<dbReference type="Pfam" id="PF05193">
    <property type="entry name" value="Peptidase_M16_C"/>
    <property type="match status" value="1"/>
</dbReference>
<evidence type="ECO:0000313" key="13">
    <source>
        <dbReference type="EMBL" id="CAL1679209.1"/>
    </source>
</evidence>
<dbReference type="InterPro" id="IPR054734">
    <property type="entry name" value="PqqF-like_C_4"/>
</dbReference>
<evidence type="ECO:0000256" key="4">
    <source>
        <dbReference type="ARBA" id="ARBA00022801"/>
    </source>
</evidence>
<dbReference type="GO" id="GO:0006508">
    <property type="term" value="P:proteolysis"/>
    <property type="evidence" value="ECO:0007669"/>
    <property type="project" value="UniProtKB-KW"/>
</dbReference>
<evidence type="ECO:0000256" key="2">
    <source>
        <dbReference type="ARBA" id="ARBA00022670"/>
    </source>
</evidence>
<evidence type="ECO:0000256" key="8">
    <source>
        <dbReference type="SAM" id="MobiDB-lite"/>
    </source>
</evidence>
<keyword evidence="14" id="KW-1185">Reference proteome</keyword>
<feature type="compositionally biased region" description="Acidic residues" evidence="8">
    <location>
        <begin position="79"/>
        <end position="101"/>
    </location>
</feature>
<keyword evidence="2" id="KW-0645">Protease</keyword>
<evidence type="ECO:0000256" key="5">
    <source>
        <dbReference type="ARBA" id="ARBA00022833"/>
    </source>
</evidence>
<keyword evidence="6" id="KW-0482">Metalloprotease</keyword>
<dbReference type="Gene3D" id="3.30.830.10">
    <property type="entry name" value="Metalloenzyme, LuxS/M16 peptidase-like"/>
    <property type="match status" value="4"/>
</dbReference>
<dbReference type="FunFam" id="3.30.830.10:FF:000005">
    <property type="entry name" value="nardilysin isoform X1"/>
    <property type="match status" value="1"/>
</dbReference>
<dbReference type="GO" id="GO:0046872">
    <property type="term" value="F:metal ion binding"/>
    <property type="evidence" value="ECO:0007669"/>
    <property type="project" value="UniProtKB-KW"/>
</dbReference>
<dbReference type="AlphaFoldDB" id="A0AAV2NGF3"/>